<feature type="transmembrane region" description="Helical" evidence="1">
    <location>
        <begin position="46"/>
        <end position="66"/>
    </location>
</feature>
<protein>
    <submittedName>
        <fullName evidence="2">Uncharacterized protein</fullName>
    </submittedName>
</protein>
<evidence type="ECO:0000313" key="2">
    <source>
        <dbReference type="EMBL" id="KKM90577.1"/>
    </source>
</evidence>
<accession>A0A0F9PB31</accession>
<comment type="caution">
    <text evidence="2">The sequence shown here is derived from an EMBL/GenBank/DDBJ whole genome shotgun (WGS) entry which is preliminary data.</text>
</comment>
<reference evidence="2" key="1">
    <citation type="journal article" date="2015" name="Nature">
        <title>Complex archaea that bridge the gap between prokaryotes and eukaryotes.</title>
        <authorList>
            <person name="Spang A."/>
            <person name="Saw J.H."/>
            <person name="Jorgensen S.L."/>
            <person name="Zaremba-Niedzwiedzka K."/>
            <person name="Martijn J."/>
            <person name="Lind A.E."/>
            <person name="van Eijk R."/>
            <person name="Schleper C."/>
            <person name="Guy L."/>
            <person name="Ettema T.J."/>
        </authorList>
    </citation>
    <scope>NUCLEOTIDE SEQUENCE</scope>
</reference>
<dbReference type="AlphaFoldDB" id="A0A0F9PB31"/>
<keyword evidence="1" id="KW-0472">Membrane</keyword>
<feature type="transmembrane region" description="Helical" evidence="1">
    <location>
        <begin position="21"/>
        <end position="40"/>
    </location>
</feature>
<name>A0A0F9PB31_9ZZZZ</name>
<keyword evidence="1" id="KW-0812">Transmembrane</keyword>
<organism evidence="2">
    <name type="scientific">marine sediment metagenome</name>
    <dbReference type="NCBI Taxonomy" id="412755"/>
    <lineage>
        <taxon>unclassified sequences</taxon>
        <taxon>metagenomes</taxon>
        <taxon>ecological metagenomes</taxon>
    </lineage>
</organism>
<proteinExistence type="predicted"/>
<sequence length="82" mass="9580">MGFYLRIVEWKEKPNKDKIGWLFDWGMGLVSGASLITGIIGLRENVYMALFFIGVSIFGFTMSLFSNKTREVKYEKYEVKRK</sequence>
<evidence type="ECO:0000256" key="1">
    <source>
        <dbReference type="SAM" id="Phobius"/>
    </source>
</evidence>
<keyword evidence="1" id="KW-1133">Transmembrane helix</keyword>
<dbReference type="EMBL" id="LAZR01006653">
    <property type="protein sequence ID" value="KKM90577.1"/>
    <property type="molecule type" value="Genomic_DNA"/>
</dbReference>
<gene>
    <name evidence="2" type="ORF">LCGC14_1237100</name>
</gene>